<dbReference type="RefSeq" id="WP_191701799.1">
    <property type="nucleotide sequence ID" value="NZ_JACSPZ010000015.1"/>
</dbReference>
<keyword evidence="5" id="KW-1185">Reference proteome</keyword>
<accession>A0ABR8Y3G0</accession>
<protein>
    <submittedName>
        <fullName evidence="4">GNAT family N-acetyltransferase</fullName>
    </submittedName>
</protein>
<evidence type="ECO:0000259" key="3">
    <source>
        <dbReference type="PROSITE" id="PS51186"/>
    </source>
</evidence>
<dbReference type="PROSITE" id="PS51186">
    <property type="entry name" value="GNAT"/>
    <property type="match status" value="1"/>
</dbReference>
<evidence type="ECO:0000313" key="5">
    <source>
        <dbReference type="Proteomes" id="UP000619101"/>
    </source>
</evidence>
<comment type="caution">
    <text evidence="4">The sequence shown here is derived from an EMBL/GenBank/DDBJ whole genome shotgun (WGS) entry which is preliminary data.</text>
</comment>
<evidence type="ECO:0000256" key="2">
    <source>
        <dbReference type="ARBA" id="ARBA00023315"/>
    </source>
</evidence>
<name>A0ABR8Y3G0_9BACL</name>
<evidence type="ECO:0000313" key="4">
    <source>
        <dbReference type="EMBL" id="MBD8038736.1"/>
    </source>
</evidence>
<dbReference type="Pfam" id="PF00583">
    <property type="entry name" value="Acetyltransf_1"/>
    <property type="match status" value="1"/>
</dbReference>
<feature type="domain" description="N-acetyltransferase" evidence="3">
    <location>
        <begin position="3"/>
        <end position="166"/>
    </location>
</feature>
<gene>
    <name evidence="4" type="ORF">H9635_18485</name>
</gene>
<keyword evidence="1" id="KW-0808">Transferase</keyword>
<dbReference type="EMBL" id="JACSPZ010000015">
    <property type="protein sequence ID" value="MBD8038736.1"/>
    <property type="molecule type" value="Genomic_DNA"/>
</dbReference>
<dbReference type="Proteomes" id="UP000619101">
    <property type="component" value="Unassembled WGS sequence"/>
</dbReference>
<proteinExistence type="predicted"/>
<keyword evidence="2" id="KW-0012">Acyltransferase</keyword>
<reference evidence="4 5" key="1">
    <citation type="submission" date="2020-08" db="EMBL/GenBank/DDBJ databases">
        <title>A Genomic Blueprint of the Chicken Gut Microbiome.</title>
        <authorList>
            <person name="Gilroy R."/>
            <person name="Ravi A."/>
            <person name="Getino M."/>
            <person name="Pursley I."/>
            <person name="Horton D.L."/>
            <person name="Alikhan N.-F."/>
            <person name="Baker D."/>
            <person name="Gharbi K."/>
            <person name="Hall N."/>
            <person name="Watson M."/>
            <person name="Adriaenssens E.M."/>
            <person name="Foster-Nyarko E."/>
            <person name="Jarju S."/>
            <person name="Secka A."/>
            <person name="Antonio M."/>
            <person name="Oren A."/>
            <person name="Chaudhuri R."/>
            <person name="La Ragione R.M."/>
            <person name="Hildebrand F."/>
            <person name="Pallen M.J."/>
        </authorList>
    </citation>
    <scope>NUCLEOTIDE SEQUENCE [LARGE SCALE GENOMIC DNA]</scope>
    <source>
        <strain evidence="4 5">A46</strain>
    </source>
</reference>
<dbReference type="CDD" id="cd04301">
    <property type="entry name" value="NAT_SF"/>
    <property type="match status" value="1"/>
</dbReference>
<sequence>MEVKIIEASTTDYIEVNRIVREGHEEHVEGDRSIFRSVETVMPEDYYNELLKNDNSKIFIAKLEEETVGFAIISLEVSPPFPSLVSRNYAYIHDFGVDQKKKRRSIGSKLFERCIQWSEEKNVTSVELNVWEFNEDALAFYEKQGMKAISRRMRIDIKYLFSSRWEGGKMNFGGDK</sequence>
<evidence type="ECO:0000256" key="1">
    <source>
        <dbReference type="ARBA" id="ARBA00022679"/>
    </source>
</evidence>
<dbReference type="SUPFAM" id="SSF55729">
    <property type="entry name" value="Acyl-CoA N-acyltransferases (Nat)"/>
    <property type="match status" value="1"/>
</dbReference>
<dbReference type="InterPro" id="IPR016181">
    <property type="entry name" value="Acyl_CoA_acyltransferase"/>
</dbReference>
<dbReference type="Gene3D" id="3.40.630.30">
    <property type="match status" value="1"/>
</dbReference>
<dbReference type="PANTHER" id="PTHR42919:SF8">
    <property type="entry name" value="N-ALPHA-ACETYLTRANSFERASE 50"/>
    <property type="match status" value="1"/>
</dbReference>
<dbReference type="InterPro" id="IPR051556">
    <property type="entry name" value="N-term/lysine_N-AcTrnsfr"/>
</dbReference>
<dbReference type="InterPro" id="IPR000182">
    <property type="entry name" value="GNAT_dom"/>
</dbReference>
<organism evidence="4 5">
    <name type="scientific">Solibacillus faecavium</name>
    <dbReference type="NCBI Taxonomy" id="2762221"/>
    <lineage>
        <taxon>Bacteria</taxon>
        <taxon>Bacillati</taxon>
        <taxon>Bacillota</taxon>
        <taxon>Bacilli</taxon>
        <taxon>Bacillales</taxon>
        <taxon>Caryophanaceae</taxon>
        <taxon>Solibacillus</taxon>
    </lineage>
</organism>
<dbReference type="PANTHER" id="PTHR42919">
    <property type="entry name" value="N-ALPHA-ACETYLTRANSFERASE"/>
    <property type="match status" value="1"/>
</dbReference>